<dbReference type="EMBL" id="DF820465">
    <property type="protein sequence ID" value="GAK57202.1"/>
    <property type="molecule type" value="Genomic_DNA"/>
</dbReference>
<dbReference type="Proteomes" id="UP000030661">
    <property type="component" value="Unassembled WGS sequence"/>
</dbReference>
<sequence>MNVNKLKCLWCISCMFVLLSCGPTIEQQQQAADSQYQVGIAEFNRGNFAAALEAFGKALEYYPHDPKCHNAMGLIYLQQKLYQNALSAFKKTLSLDPNFTEAHNNLGNTYAQLRDWDKAIIEFKETLSDPFYRTPALAHYNLGLALMERQLQGDMFEAIKEFHAAVQLQPNFSRALDKYGIALYRVNRNQEAIKQFKRAIEIDPQFIDPYLNLGMVYMKQGNKEDAIAQFKLVLERAKDEKLIEEATRYLGILE</sequence>
<evidence type="ECO:0000313" key="6">
    <source>
        <dbReference type="Proteomes" id="UP000030661"/>
    </source>
</evidence>
<dbReference type="PROSITE" id="PS51257">
    <property type="entry name" value="PROKAR_LIPOPROTEIN"/>
    <property type="match status" value="1"/>
</dbReference>
<dbReference type="PANTHER" id="PTHR44943">
    <property type="entry name" value="CELLULOSE SYNTHASE OPERON PROTEIN C"/>
    <property type="match status" value="1"/>
</dbReference>
<dbReference type="HOGENOM" id="CLU_003728_9_0_0"/>
<dbReference type="InterPro" id="IPR019734">
    <property type="entry name" value="TPR_rpt"/>
</dbReference>
<dbReference type="Gene3D" id="1.25.40.10">
    <property type="entry name" value="Tetratricopeptide repeat domain"/>
    <property type="match status" value="2"/>
</dbReference>
<dbReference type="InterPro" id="IPR011990">
    <property type="entry name" value="TPR-like_helical_dom_sf"/>
</dbReference>
<dbReference type="STRING" id="1499967.U27_04167"/>
<feature type="signal peptide" evidence="4">
    <location>
        <begin position="1"/>
        <end position="26"/>
    </location>
</feature>
<keyword evidence="4" id="KW-0732">Signal</keyword>
<evidence type="ECO:0000256" key="1">
    <source>
        <dbReference type="ARBA" id="ARBA00022737"/>
    </source>
</evidence>
<dbReference type="SUPFAM" id="SSF81901">
    <property type="entry name" value="HCP-like"/>
    <property type="match status" value="1"/>
</dbReference>
<evidence type="ECO:0000313" key="5">
    <source>
        <dbReference type="EMBL" id="GAK57202.1"/>
    </source>
</evidence>
<feature type="repeat" description="TPR" evidence="3">
    <location>
        <begin position="207"/>
        <end position="240"/>
    </location>
</feature>
<feature type="repeat" description="TPR" evidence="3">
    <location>
        <begin position="66"/>
        <end position="99"/>
    </location>
</feature>
<keyword evidence="6" id="KW-1185">Reference proteome</keyword>
<dbReference type="Pfam" id="PF13176">
    <property type="entry name" value="TPR_7"/>
    <property type="match status" value="1"/>
</dbReference>
<dbReference type="PANTHER" id="PTHR44943:SF8">
    <property type="entry name" value="TPR REPEAT-CONTAINING PROTEIN MJ0263"/>
    <property type="match status" value="1"/>
</dbReference>
<keyword evidence="1" id="KW-0677">Repeat</keyword>
<organism evidence="5">
    <name type="scientific">Vecturithrix granuli</name>
    <dbReference type="NCBI Taxonomy" id="1499967"/>
    <lineage>
        <taxon>Bacteria</taxon>
        <taxon>Candidatus Moduliflexota</taxon>
        <taxon>Candidatus Vecturitrichia</taxon>
        <taxon>Candidatus Vecturitrichales</taxon>
        <taxon>Candidatus Vecturitrichaceae</taxon>
        <taxon>Candidatus Vecturithrix</taxon>
    </lineage>
</organism>
<feature type="chain" id="PRO_5001755491" evidence="4">
    <location>
        <begin position="27"/>
        <end position="254"/>
    </location>
</feature>
<name>A0A081BXZ7_VECG1</name>
<protein>
    <submittedName>
        <fullName evidence="5">Tfp pilus assembly protein PilF</fullName>
    </submittedName>
</protein>
<keyword evidence="2 3" id="KW-0802">TPR repeat</keyword>
<dbReference type="PROSITE" id="PS50293">
    <property type="entry name" value="TPR_REGION"/>
    <property type="match status" value="1"/>
</dbReference>
<dbReference type="Pfam" id="PF13414">
    <property type="entry name" value="TPR_11"/>
    <property type="match status" value="1"/>
</dbReference>
<dbReference type="eggNOG" id="COG0457">
    <property type="taxonomic scope" value="Bacteria"/>
</dbReference>
<evidence type="ECO:0000256" key="2">
    <source>
        <dbReference type="ARBA" id="ARBA00022803"/>
    </source>
</evidence>
<feature type="repeat" description="TPR" evidence="3">
    <location>
        <begin position="173"/>
        <end position="206"/>
    </location>
</feature>
<reference evidence="5" key="1">
    <citation type="journal article" date="2015" name="PeerJ">
        <title>First genomic representation of candidate bacterial phylum KSB3 points to enhanced environmental sensing as a trigger of wastewater bulking.</title>
        <authorList>
            <person name="Sekiguchi Y."/>
            <person name="Ohashi A."/>
            <person name="Parks D.H."/>
            <person name="Yamauchi T."/>
            <person name="Tyson G.W."/>
            <person name="Hugenholtz P."/>
        </authorList>
    </citation>
    <scope>NUCLEOTIDE SEQUENCE [LARGE SCALE GENOMIC DNA]</scope>
</reference>
<evidence type="ECO:0000256" key="4">
    <source>
        <dbReference type="SAM" id="SignalP"/>
    </source>
</evidence>
<accession>A0A081BXZ7</accession>
<proteinExistence type="predicted"/>
<dbReference type="AlphaFoldDB" id="A0A081BXZ7"/>
<gene>
    <name evidence="5" type="ORF">U27_04167</name>
</gene>
<dbReference type="SMART" id="SM00028">
    <property type="entry name" value="TPR"/>
    <property type="match status" value="6"/>
</dbReference>
<dbReference type="Pfam" id="PF13432">
    <property type="entry name" value="TPR_16"/>
    <property type="match status" value="1"/>
</dbReference>
<dbReference type="InterPro" id="IPR051685">
    <property type="entry name" value="Ycf3/AcsC/BcsC/TPR_MFPF"/>
</dbReference>
<evidence type="ECO:0000256" key="3">
    <source>
        <dbReference type="PROSITE-ProRule" id="PRU00339"/>
    </source>
</evidence>
<feature type="repeat" description="TPR" evidence="3">
    <location>
        <begin position="32"/>
        <end position="65"/>
    </location>
</feature>
<dbReference type="PROSITE" id="PS50005">
    <property type="entry name" value="TPR"/>
    <property type="match status" value="4"/>
</dbReference>